<feature type="transmembrane region" description="Helical" evidence="9">
    <location>
        <begin position="28"/>
        <end position="54"/>
    </location>
</feature>
<evidence type="ECO:0000256" key="1">
    <source>
        <dbReference type="ARBA" id="ARBA00004429"/>
    </source>
</evidence>
<evidence type="ECO:0000256" key="4">
    <source>
        <dbReference type="ARBA" id="ARBA00022475"/>
    </source>
</evidence>
<keyword evidence="5" id="KW-0997">Cell inner membrane</keyword>
<keyword evidence="7 9" id="KW-1133">Transmembrane helix</keyword>
<evidence type="ECO:0000256" key="3">
    <source>
        <dbReference type="ARBA" id="ARBA00022448"/>
    </source>
</evidence>
<name>A0A1F7WJ29_9BACT</name>
<dbReference type="PROSITE" id="PS51012">
    <property type="entry name" value="ABC_TM2"/>
    <property type="match status" value="1"/>
</dbReference>
<dbReference type="EMBL" id="MGFJ01000032">
    <property type="protein sequence ID" value="OGM02045.1"/>
    <property type="molecule type" value="Genomic_DNA"/>
</dbReference>
<comment type="caution">
    <text evidence="11">The sequence shown here is derived from an EMBL/GenBank/DDBJ whole genome shotgun (WGS) entry which is preliminary data.</text>
</comment>
<feature type="transmembrane region" description="Helical" evidence="9">
    <location>
        <begin position="102"/>
        <end position="129"/>
    </location>
</feature>
<protein>
    <recommendedName>
        <fullName evidence="9">Transport permease protein</fullName>
    </recommendedName>
</protein>
<accession>A0A1F7WJ29</accession>
<keyword evidence="3 9" id="KW-0813">Transport</keyword>
<feature type="transmembrane region" description="Helical" evidence="9">
    <location>
        <begin position="168"/>
        <end position="187"/>
    </location>
</feature>
<feature type="domain" description="ABC transmembrane type-2" evidence="10">
    <location>
        <begin position="30"/>
        <end position="248"/>
    </location>
</feature>
<evidence type="ECO:0000256" key="7">
    <source>
        <dbReference type="ARBA" id="ARBA00022989"/>
    </source>
</evidence>
<feature type="transmembrane region" description="Helical" evidence="9">
    <location>
        <begin position="135"/>
        <end position="156"/>
    </location>
</feature>
<dbReference type="AlphaFoldDB" id="A0A1F7WJ29"/>
<keyword evidence="6 9" id="KW-0812">Transmembrane</keyword>
<dbReference type="Proteomes" id="UP000176198">
    <property type="component" value="Unassembled WGS sequence"/>
</dbReference>
<evidence type="ECO:0000313" key="12">
    <source>
        <dbReference type="Proteomes" id="UP000176198"/>
    </source>
</evidence>
<dbReference type="GO" id="GO:0043190">
    <property type="term" value="C:ATP-binding cassette (ABC) transporter complex"/>
    <property type="evidence" value="ECO:0007669"/>
    <property type="project" value="InterPro"/>
</dbReference>
<keyword evidence="8 9" id="KW-0472">Membrane</keyword>
<sequence>MSTKGYAKYVWLAWILTLRELKGRYKTAVLGFMWAFVNPLIQLLVLGLVFSIFLKVQVPNYPVFLLSGLLPWTFFSSALTQGTSSLINNRDIIKKTFFPRQVIPISTVAASLINFLVTLIIFLILIILISLPVSFNPLFIILALFLLITLTLGLILTTSSLEIYYRDVSFIVQALVLVWFYLTPVIYPLSFVPEKYLAIYKLNPMVGIVSLFRGGFLGTSQLSLDAVLISAAEAVSLLIFGLWIFKKRQIYFPDWV</sequence>
<dbReference type="GO" id="GO:0140359">
    <property type="term" value="F:ABC-type transporter activity"/>
    <property type="evidence" value="ECO:0007669"/>
    <property type="project" value="InterPro"/>
</dbReference>
<evidence type="ECO:0000256" key="6">
    <source>
        <dbReference type="ARBA" id="ARBA00022692"/>
    </source>
</evidence>
<reference evidence="11 12" key="1">
    <citation type="journal article" date="2016" name="Nat. Commun.">
        <title>Thousands of microbial genomes shed light on interconnected biogeochemical processes in an aquifer system.</title>
        <authorList>
            <person name="Anantharaman K."/>
            <person name="Brown C.T."/>
            <person name="Hug L.A."/>
            <person name="Sharon I."/>
            <person name="Castelle C.J."/>
            <person name="Probst A.J."/>
            <person name="Thomas B.C."/>
            <person name="Singh A."/>
            <person name="Wilkins M.J."/>
            <person name="Karaoz U."/>
            <person name="Brodie E.L."/>
            <person name="Williams K.H."/>
            <person name="Hubbard S.S."/>
            <person name="Banfield J.F."/>
        </authorList>
    </citation>
    <scope>NUCLEOTIDE SEQUENCE [LARGE SCALE GENOMIC DNA]</scope>
</reference>
<evidence type="ECO:0000256" key="5">
    <source>
        <dbReference type="ARBA" id="ARBA00022519"/>
    </source>
</evidence>
<dbReference type="InterPro" id="IPR000412">
    <property type="entry name" value="ABC_2_transport"/>
</dbReference>
<feature type="transmembrane region" description="Helical" evidence="9">
    <location>
        <begin position="60"/>
        <end position="81"/>
    </location>
</feature>
<comment type="similarity">
    <text evidence="2 9">Belongs to the ABC-2 integral membrane protein family.</text>
</comment>
<evidence type="ECO:0000256" key="8">
    <source>
        <dbReference type="ARBA" id="ARBA00023136"/>
    </source>
</evidence>
<evidence type="ECO:0000313" key="11">
    <source>
        <dbReference type="EMBL" id="OGM02045.1"/>
    </source>
</evidence>
<dbReference type="InterPro" id="IPR047817">
    <property type="entry name" value="ABC2_TM_bact-type"/>
</dbReference>
<gene>
    <name evidence="11" type="ORF">A2115_02575</name>
</gene>
<dbReference type="InterPro" id="IPR013525">
    <property type="entry name" value="ABC2_TM"/>
</dbReference>
<evidence type="ECO:0000256" key="2">
    <source>
        <dbReference type="ARBA" id="ARBA00007783"/>
    </source>
</evidence>
<dbReference type="PRINTS" id="PR00164">
    <property type="entry name" value="ABC2TRNSPORT"/>
</dbReference>
<proteinExistence type="inferred from homology"/>
<dbReference type="PANTHER" id="PTHR30413:SF8">
    <property type="entry name" value="TRANSPORT PERMEASE PROTEIN"/>
    <property type="match status" value="1"/>
</dbReference>
<dbReference type="GO" id="GO:0015920">
    <property type="term" value="P:lipopolysaccharide transport"/>
    <property type="evidence" value="ECO:0007669"/>
    <property type="project" value="TreeGrafter"/>
</dbReference>
<dbReference type="Pfam" id="PF01061">
    <property type="entry name" value="ABC2_membrane"/>
    <property type="match status" value="1"/>
</dbReference>
<evidence type="ECO:0000259" key="10">
    <source>
        <dbReference type="PROSITE" id="PS51012"/>
    </source>
</evidence>
<dbReference type="STRING" id="1802471.A2115_02575"/>
<organism evidence="11 12">
    <name type="scientific">Candidatus Woesebacteria bacterium GWA1_41_8</name>
    <dbReference type="NCBI Taxonomy" id="1802471"/>
    <lineage>
        <taxon>Bacteria</taxon>
        <taxon>Candidatus Woeseibacteriota</taxon>
    </lineage>
</organism>
<dbReference type="PANTHER" id="PTHR30413">
    <property type="entry name" value="INNER MEMBRANE TRANSPORT PERMEASE"/>
    <property type="match status" value="1"/>
</dbReference>
<feature type="transmembrane region" description="Helical" evidence="9">
    <location>
        <begin position="226"/>
        <end position="245"/>
    </location>
</feature>
<evidence type="ECO:0000256" key="9">
    <source>
        <dbReference type="RuleBase" id="RU361157"/>
    </source>
</evidence>
<keyword evidence="4 9" id="KW-1003">Cell membrane</keyword>
<comment type="subcellular location">
    <subcellularLocation>
        <location evidence="1">Cell inner membrane</location>
        <topology evidence="1">Multi-pass membrane protein</topology>
    </subcellularLocation>
    <subcellularLocation>
        <location evidence="9">Cell membrane</location>
        <topology evidence="9">Multi-pass membrane protein</topology>
    </subcellularLocation>
</comment>